<evidence type="ECO:0000256" key="1">
    <source>
        <dbReference type="ARBA" id="ARBA00011073"/>
    </source>
</evidence>
<keyword evidence="3 5" id="KW-0378">Hydrolase</keyword>
<sequence length="922" mass="102731">MFNFLNTGETKAVIVDRLANQYDQIIKDHNKLEELRSLNYPLINLEDDQKRFEIRMAREDINFRLGIEKIIGGNDLVDIVNLSKILQISQSVCRILYNNQPLGSGFLINGNILITNNHVISSKEECANIKAEFFYEIDEEGRILNPIQFRPEPETFFFTSDIEKKPGDEFSGLDFTMVALEELNVKGKKITDIPSLEIDGNAGKITKGGTCIIIQHPNGQPKKTSLNNNSFFSETQDLIMYETDSLSGSSGAPVIALDTCEIVALHQTGVPKMDDNKRPLTKSGAVATLDTPDDEIEWVANAGIRISRILELLQKKNFDDPAHNLKKNEILARTHKIKKELREVVKNQPEISLAEAKNEAQKLKETVPVVDHQVVNTNKAADIADESKKFPFIILAKNSPENFDRLEAELVLNYGRDFSLSLATPVSAKEGEEELFVLDISAGGKNPNEFARELLSLEEIMHAEYDSEIYLNMEVTYEEEFKALESSGSKDFNNEKHFLELYSQSSQYVRGKSKEDYRKWNWEAVNYKGGITDVIGNSVKIVQFDTGYSHHPKNYGSFDLTEDFDFVDNDDNSREEEHHKIFTLADAGHGARTGSIIIGNLYSDAEENGNRGLINQNGVKLIPYRVAQDVVIIGRQEELAKAVDAAIATGAKVITTSMGLPPTMTTYNLSKKVYERGIIWCCAAGNEVKEVVAPAVHPGTIAVAASNPDDREWKGSCRGETVDITAPGMHVYVPKSLQQDSGLFRYGMAYGHGTSYAAPHVSSAAVLWLYKNREDLKGYHGYQIVEAFRKSIKDSARTKHSLPRSGFGAGVLDIDKLLKTKLPAASGLKNAYDGEDINRIAMGFRTVGESLKMLWNGIMRSIMTGIRAEESLQSEGYEMSDHAKKVVLRNAPKGKAAVESISDKQDQSLATFNAIREKVLHP</sequence>
<dbReference type="InterPro" id="IPR009003">
    <property type="entry name" value="Peptidase_S1_PA"/>
</dbReference>
<feature type="active site" description="Charge relay system" evidence="5">
    <location>
        <position position="589"/>
    </location>
</feature>
<evidence type="ECO:0000256" key="2">
    <source>
        <dbReference type="ARBA" id="ARBA00022670"/>
    </source>
</evidence>
<evidence type="ECO:0000256" key="4">
    <source>
        <dbReference type="ARBA" id="ARBA00022825"/>
    </source>
</evidence>
<dbReference type="InterPro" id="IPR043504">
    <property type="entry name" value="Peptidase_S1_PA_chymotrypsin"/>
</dbReference>
<dbReference type="GO" id="GO:0004252">
    <property type="term" value="F:serine-type endopeptidase activity"/>
    <property type="evidence" value="ECO:0007669"/>
    <property type="project" value="UniProtKB-UniRule"/>
</dbReference>
<evidence type="ECO:0000256" key="3">
    <source>
        <dbReference type="ARBA" id="ARBA00022801"/>
    </source>
</evidence>
<dbReference type="AlphaFoldDB" id="A0A1B8ZP68"/>
<dbReference type="EMBL" id="MAYG01000001">
    <property type="protein sequence ID" value="OCA73357.1"/>
    <property type="molecule type" value="Genomic_DNA"/>
</dbReference>
<dbReference type="InterPro" id="IPR036852">
    <property type="entry name" value="Peptidase_S8/S53_dom_sf"/>
</dbReference>
<dbReference type="PROSITE" id="PS51892">
    <property type="entry name" value="SUBTILASE"/>
    <property type="match status" value="1"/>
</dbReference>
<dbReference type="GO" id="GO:0006508">
    <property type="term" value="P:proteolysis"/>
    <property type="evidence" value="ECO:0007669"/>
    <property type="project" value="UniProtKB-KW"/>
</dbReference>
<name>A0A1B8ZP68_9FLAO</name>
<organism evidence="7 8">
    <name type="scientific">Chryseobacterium arthrosphaerae</name>
    <dbReference type="NCBI Taxonomy" id="651561"/>
    <lineage>
        <taxon>Bacteria</taxon>
        <taxon>Pseudomonadati</taxon>
        <taxon>Bacteroidota</taxon>
        <taxon>Flavobacteriia</taxon>
        <taxon>Flavobacteriales</taxon>
        <taxon>Weeksellaceae</taxon>
        <taxon>Chryseobacterium group</taxon>
        <taxon>Chryseobacterium</taxon>
    </lineage>
</organism>
<dbReference type="Pfam" id="PF00082">
    <property type="entry name" value="Peptidase_S8"/>
    <property type="match status" value="1"/>
</dbReference>
<gene>
    <name evidence="7" type="ORF">BBI00_02915</name>
</gene>
<accession>A0A1B8ZP68</accession>
<feature type="domain" description="Peptidase S8/S53" evidence="6">
    <location>
        <begin position="536"/>
        <end position="808"/>
    </location>
</feature>
<evidence type="ECO:0000256" key="5">
    <source>
        <dbReference type="PROSITE-ProRule" id="PRU01240"/>
    </source>
</evidence>
<dbReference type="STRING" id="651561.BBI00_02915"/>
<dbReference type="Gene3D" id="3.40.50.200">
    <property type="entry name" value="Peptidase S8/S53 domain"/>
    <property type="match status" value="1"/>
</dbReference>
<feature type="active site" description="Charge relay system" evidence="5">
    <location>
        <position position="545"/>
    </location>
</feature>
<dbReference type="Pfam" id="PF13365">
    <property type="entry name" value="Trypsin_2"/>
    <property type="match status" value="1"/>
</dbReference>
<dbReference type="SUPFAM" id="SSF50494">
    <property type="entry name" value="Trypsin-like serine proteases"/>
    <property type="match status" value="1"/>
</dbReference>
<evidence type="ECO:0000313" key="8">
    <source>
        <dbReference type="Proteomes" id="UP000093432"/>
    </source>
</evidence>
<dbReference type="SUPFAM" id="SSF52743">
    <property type="entry name" value="Subtilisin-like"/>
    <property type="match status" value="1"/>
</dbReference>
<dbReference type="PANTHER" id="PTHR43806">
    <property type="entry name" value="PEPTIDASE S8"/>
    <property type="match status" value="1"/>
</dbReference>
<dbReference type="PANTHER" id="PTHR43806:SF11">
    <property type="entry name" value="CEREVISIN-RELATED"/>
    <property type="match status" value="1"/>
</dbReference>
<dbReference type="OrthoDB" id="9770276at2"/>
<comment type="similarity">
    <text evidence="1 5">Belongs to the peptidase S8 family.</text>
</comment>
<feature type="active site" description="Charge relay system" evidence="5">
    <location>
        <position position="755"/>
    </location>
</feature>
<dbReference type="InterPro" id="IPR000209">
    <property type="entry name" value="Peptidase_S8/S53_dom"/>
</dbReference>
<keyword evidence="4 5" id="KW-0720">Serine protease</keyword>
<dbReference type="Proteomes" id="UP000093432">
    <property type="component" value="Unassembled WGS sequence"/>
</dbReference>
<evidence type="ECO:0000259" key="6">
    <source>
        <dbReference type="Pfam" id="PF00082"/>
    </source>
</evidence>
<reference evidence="8" key="1">
    <citation type="submission" date="2016-07" db="EMBL/GenBank/DDBJ databases">
        <authorList>
            <person name="Florea S."/>
            <person name="Webb J.S."/>
            <person name="Jaromczyk J."/>
            <person name="Schardl C.L."/>
        </authorList>
    </citation>
    <scope>NUCLEOTIDE SEQUENCE [LARGE SCALE GENOMIC DNA]</scope>
    <source>
        <strain evidence="8">CC-VM-7</strain>
    </source>
</reference>
<protein>
    <recommendedName>
        <fullName evidence="6">Peptidase S8/S53 domain-containing protein</fullName>
    </recommendedName>
</protein>
<proteinExistence type="inferred from homology"/>
<dbReference type="Gene3D" id="2.40.10.10">
    <property type="entry name" value="Trypsin-like serine proteases"/>
    <property type="match status" value="2"/>
</dbReference>
<keyword evidence="2 5" id="KW-0645">Protease</keyword>
<comment type="caution">
    <text evidence="7">The sequence shown here is derived from an EMBL/GenBank/DDBJ whole genome shotgun (WGS) entry which is preliminary data.</text>
</comment>
<dbReference type="RefSeq" id="WP_065397363.1">
    <property type="nucleotide sequence ID" value="NZ_MAYG01000001.1"/>
</dbReference>
<dbReference type="CDD" id="cd00306">
    <property type="entry name" value="Peptidases_S8_S53"/>
    <property type="match status" value="1"/>
</dbReference>
<evidence type="ECO:0000313" key="7">
    <source>
        <dbReference type="EMBL" id="OCA73357.1"/>
    </source>
</evidence>
<dbReference type="InterPro" id="IPR050131">
    <property type="entry name" value="Peptidase_S8_subtilisin-like"/>
</dbReference>